<dbReference type="AlphaFoldDB" id="A0A517NLY4"/>
<evidence type="ECO:0000256" key="2">
    <source>
        <dbReference type="ARBA" id="ARBA00023002"/>
    </source>
</evidence>
<feature type="site" description="Important for catalysis" evidence="7">
    <location>
        <position position="142"/>
    </location>
</feature>
<dbReference type="PANTHER" id="PTHR11606:SF24">
    <property type="entry name" value="NAD-SPECIFIC GLUTAMATE DEHYDROGENASE"/>
    <property type="match status" value="1"/>
</dbReference>
<dbReference type="SUPFAM" id="SSF51735">
    <property type="entry name" value="NAD(P)-binding Rossmann-fold domains"/>
    <property type="match status" value="1"/>
</dbReference>
<dbReference type="Pfam" id="PF02812">
    <property type="entry name" value="ELFV_dehydrog_N"/>
    <property type="match status" value="1"/>
</dbReference>
<evidence type="ECO:0000256" key="1">
    <source>
        <dbReference type="ARBA" id="ARBA00006382"/>
    </source>
</evidence>
<dbReference type="OrthoDB" id="9803297at2"/>
<dbReference type="Gene3D" id="3.40.50.720">
    <property type="entry name" value="NAD(P)-binding Rossmann-like Domain"/>
    <property type="match status" value="1"/>
</dbReference>
<dbReference type="PROSITE" id="PS00074">
    <property type="entry name" value="GLFV_DEHYDROGENASE"/>
    <property type="match status" value="1"/>
</dbReference>
<reference evidence="10 11" key="1">
    <citation type="submission" date="2019-02" db="EMBL/GenBank/DDBJ databases">
        <title>Deep-cultivation of Planctomycetes and their phenomic and genomic characterization uncovers novel biology.</title>
        <authorList>
            <person name="Wiegand S."/>
            <person name="Jogler M."/>
            <person name="Boedeker C."/>
            <person name="Pinto D."/>
            <person name="Vollmers J."/>
            <person name="Rivas-Marin E."/>
            <person name="Kohn T."/>
            <person name="Peeters S.H."/>
            <person name="Heuer A."/>
            <person name="Rast P."/>
            <person name="Oberbeckmann S."/>
            <person name="Bunk B."/>
            <person name="Jeske O."/>
            <person name="Meyerdierks A."/>
            <person name="Storesund J.E."/>
            <person name="Kallscheuer N."/>
            <person name="Luecker S."/>
            <person name="Lage O.M."/>
            <person name="Pohl T."/>
            <person name="Merkel B.J."/>
            <person name="Hornburger P."/>
            <person name="Mueller R.-W."/>
            <person name="Bruemmer F."/>
            <person name="Labrenz M."/>
            <person name="Spormann A.M."/>
            <person name="Op den Camp H."/>
            <person name="Overmann J."/>
            <person name="Amann R."/>
            <person name="Jetten M.S.M."/>
            <person name="Mascher T."/>
            <person name="Medema M.H."/>
            <person name="Devos D.P."/>
            <person name="Kaster A.-K."/>
            <person name="Ovreas L."/>
            <person name="Rohde M."/>
            <person name="Galperin M.Y."/>
            <person name="Jogler C."/>
        </authorList>
    </citation>
    <scope>NUCLEOTIDE SEQUENCE [LARGE SCALE GENOMIC DNA]</scope>
    <source>
        <strain evidence="10 11">K23_9</strain>
    </source>
</reference>
<evidence type="ECO:0000256" key="3">
    <source>
        <dbReference type="ARBA" id="ARBA00023027"/>
    </source>
</evidence>
<dbReference type="InterPro" id="IPR033524">
    <property type="entry name" value="Glu/Leu/Phe/Val_DH_AS"/>
</dbReference>
<keyword evidence="6" id="KW-0547">Nucleotide-binding</keyword>
<dbReference type="EMBL" id="CP036526">
    <property type="protein sequence ID" value="QDT08141.1"/>
    <property type="molecule type" value="Genomic_DNA"/>
</dbReference>
<evidence type="ECO:0000313" key="11">
    <source>
        <dbReference type="Proteomes" id="UP000319817"/>
    </source>
</evidence>
<comment type="similarity">
    <text evidence="1 4 8">Belongs to the Glu/Leu/Phe/Val dehydrogenases family.</text>
</comment>
<evidence type="ECO:0000259" key="9">
    <source>
        <dbReference type="SMART" id="SM00839"/>
    </source>
</evidence>
<dbReference type="InterPro" id="IPR006095">
    <property type="entry name" value="Glu/Leu/Phe/Val/Trp_DH"/>
</dbReference>
<feature type="active site" description="Proton donor" evidence="5">
    <location>
        <position position="102"/>
    </location>
</feature>
<feature type="binding site" evidence="6">
    <location>
        <position position="90"/>
    </location>
    <ligand>
        <name>substrate</name>
    </ligand>
</feature>
<evidence type="ECO:0000256" key="6">
    <source>
        <dbReference type="PIRSR" id="PIRSR000185-2"/>
    </source>
</evidence>
<dbReference type="Gene3D" id="3.40.50.10860">
    <property type="entry name" value="Leucine Dehydrogenase, chain A, domain 1"/>
    <property type="match status" value="1"/>
</dbReference>
<evidence type="ECO:0000313" key="10">
    <source>
        <dbReference type="EMBL" id="QDT08141.1"/>
    </source>
</evidence>
<name>A0A517NLY4_9BACT</name>
<dbReference type="InterPro" id="IPR036291">
    <property type="entry name" value="NAD(P)-bd_dom_sf"/>
</dbReference>
<dbReference type="InterPro" id="IPR014362">
    <property type="entry name" value="Glu_DH"/>
</dbReference>
<feature type="domain" description="Glutamate/phenylalanine/leucine/valine/L-tryptophan dehydrogenase C-terminal" evidence="9">
    <location>
        <begin position="178"/>
        <end position="411"/>
    </location>
</feature>
<dbReference type="InterPro" id="IPR006096">
    <property type="entry name" value="Glu/Leu/Phe/Val/Trp_DH_C"/>
</dbReference>
<dbReference type="CDD" id="cd01076">
    <property type="entry name" value="NAD_bind_1_Glu_DH"/>
    <property type="match status" value="1"/>
</dbReference>
<evidence type="ECO:0000256" key="4">
    <source>
        <dbReference type="PIRNR" id="PIRNR000185"/>
    </source>
</evidence>
<dbReference type="GO" id="GO:0000166">
    <property type="term" value="F:nucleotide binding"/>
    <property type="evidence" value="ECO:0007669"/>
    <property type="project" value="UniProtKB-KW"/>
</dbReference>
<dbReference type="PANTHER" id="PTHR11606">
    <property type="entry name" value="GLUTAMATE DEHYDROGENASE"/>
    <property type="match status" value="1"/>
</dbReference>
<proteinExistence type="inferred from homology"/>
<dbReference type="GO" id="GO:0004352">
    <property type="term" value="F:glutamate dehydrogenase (NAD+) activity"/>
    <property type="evidence" value="ECO:0007669"/>
    <property type="project" value="TreeGrafter"/>
</dbReference>
<evidence type="ECO:0000256" key="5">
    <source>
        <dbReference type="PIRSR" id="PIRSR000185-1"/>
    </source>
</evidence>
<dbReference type="Proteomes" id="UP000319817">
    <property type="component" value="Chromosome"/>
</dbReference>
<accession>A0A517NLY4</accession>
<keyword evidence="2 4" id="KW-0560">Oxidoreductase</keyword>
<organism evidence="10 11">
    <name type="scientific">Stieleria marina</name>
    <dbReference type="NCBI Taxonomy" id="1930275"/>
    <lineage>
        <taxon>Bacteria</taxon>
        <taxon>Pseudomonadati</taxon>
        <taxon>Planctomycetota</taxon>
        <taxon>Planctomycetia</taxon>
        <taxon>Pirellulales</taxon>
        <taxon>Pirellulaceae</taxon>
        <taxon>Stieleria</taxon>
    </lineage>
</organism>
<evidence type="ECO:0000256" key="8">
    <source>
        <dbReference type="RuleBase" id="RU004417"/>
    </source>
</evidence>
<dbReference type="InterPro" id="IPR046346">
    <property type="entry name" value="Aminoacid_DH-like_N_sf"/>
</dbReference>
<dbReference type="PRINTS" id="PR00082">
    <property type="entry name" value="GLFDHDRGNASE"/>
</dbReference>
<dbReference type="SMART" id="SM00839">
    <property type="entry name" value="ELFV_dehydrog"/>
    <property type="match status" value="1"/>
</dbReference>
<gene>
    <name evidence="10" type="primary">gdhA_1</name>
    <name evidence="10" type="ORF">K239x_00730</name>
</gene>
<dbReference type="InterPro" id="IPR006097">
    <property type="entry name" value="Glu/Leu/Phe/Val/Trp_DH_dimer"/>
</dbReference>
<dbReference type="SUPFAM" id="SSF53223">
    <property type="entry name" value="Aminoacid dehydrogenase-like, N-terminal domain"/>
    <property type="match status" value="1"/>
</dbReference>
<keyword evidence="11" id="KW-1185">Reference proteome</keyword>
<dbReference type="FunFam" id="3.40.50.10860:FF:000003">
    <property type="entry name" value="Glutamate dehydrogenase"/>
    <property type="match status" value="1"/>
</dbReference>
<dbReference type="PIRSF" id="PIRSF000185">
    <property type="entry name" value="Glu_DH"/>
    <property type="match status" value="1"/>
</dbReference>
<dbReference type="GO" id="GO:0006538">
    <property type="term" value="P:L-glutamate catabolic process"/>
    <property type="evidence" value="ECO:0007669"/>
    <property type="project" value="TreeGrafter"/>
</dbReference>
<sequence>MRAFDAIQIYFDAAAEHLDLEPAFREALLMPQREVQVQVSIERDDGSLANFVGFRVQHDNSRGPMKGGLRYHHEVDLDETRALASLMTWKTAVVDLPYGGAKGGIGVNPRELSHREIERLTRAFVDQIHDIVGPDTDIPAPDMGTDHQVMAWFRNQWEKYHGFQPAVITGKPVEQYGAKGREEATGRGVGMLTFKLVRRLSRQPKETRIAIQGFGNVGSHAAKFLHESEFPVVAVSDTTGTYYKADGLDIPALFHHRLQHEHGLLAGYTDCEVLPMNALLELEDVDVLIPAALGGVITEDNVDRIKASVIIEAANGPIFPAADKILYERGVTVLPDILANAGGVTVSYFEWVQNRQHYRWTLDRVRQELDHTMSSAFENVWQTSQEKDLSLRTAAYMIGIARVQRATELAGLT</sequence>
<keyword evidence="3 6" id="KW-0520">NAD</keyword>
<dbReference type="Pfam" id="PF00208">
    <property type="entry name" value="ELFV_dehydrog"/>
    <property type="match status" value="1"/>
</dbReference>
<feature type="binding site" evidence="6">
    <location>
        <position position="185"/>
    </location>
    <ligand>
        <name>NAD(+)</name>
        <dbReference type="ChEBI" id="CHEBI:57540"/>
    </ligand>
</feature>
<protein>
    <recommendedName>
        <fullName evidence="4">Glutamate dehydrogenase</fullName>
    </recommendedName>
</protein>
<feature type="binding site" evidence="6">
    <location>
        <position position="347"/>
    </location>
    <ligand>
        <name>substrate</name>
    </ligand>
</feature>
<evidence type="ECO:0000256" key="7">
    <source>
        <dbReference type="PIRSR" id="PIRSR000185-3"/>
    </source>
</evidence>
<feature type="binding site" evidence="6">
    <location>
        <position position="216"/>
    </location>
    <ligand>
        <name>NAD(+)</name>
        <dbReference type="ChEBI" id="CHEBI:57540"/>
    </ligand>
</feature>
<dbReference type="RefSeq" id="WP_145415735.1">
    <property type="nucleotide sequence ID" value="NZ_CP036526.1"/>
</dbReference>
<dbReference type="InterPro" id="IPR033922">
    <property type="entry name" value="NAD_bind_Glu_DH"/>
</dbReference>
<feature type="binding site" evidence="6">
    <location>
        <position position="66"/>
    </location>
    <ligand>
        <name>substrate</name>
    </ligand>
</feature>